<dbReference type="Pfam" id="PF06133">
    <property type="entry name" value="Com_YlbF"/>
    <property type="match status" value="1"/>
</dbReference>
<evidence type="ECO:0000313" key="2">
    <source>
        <dbReference type="Proteomes" id="UP000238916"/>
    </source>
</evidence>
<organism evidence="1 2">
    <name type="scientific">Candidatus Desulfosporosinus infrequens</name>
    <dbReference type="NCBI Taxonomy" id="2043169"/>
    <lineage>
        <taxon>Bacteria</taxon>
        <taxon>Bacillati</taxon>
        <taxon>Bacillota</taxon>
        <taxon>Clostridia</taxon>
        <taxon>Eubacteriales</taxon>
        <taxon>Desulfitobacteriaceae</taxon>
        <taxon>Desulfosporosinus</taxon>
    </lineage>
</organism>
<sequence length="118" mass="13812">MEMDQLDEIMQKSIELGRSIGDTTIYQEFKKAEYNLLHNPKARELVENLQKMKQEYQGKQMTGIELSKEEQETMKAMENKCLMDKQVQVSNDANTKFQEFMEKISGKIKEGIKSIEQI</sequence>
<dbReference type="Gene3D" id="1.20.1500.10">
    <property type="entry name" value="YheA/YmcA-like"/>
    <property type="match status" value="1"/>
</dbReference>
<evidence type="ECO:0000313" key="1">
    <source>
        <dbReference type="EMBL" id="SPF36463.1"/>
    </source>
</evidence>
<protein>
    <submittedName>
        <fullName evidence="1">Uncharacterized protein</fullName>
    </submittedName>
</protein>
<dbReference type="InterPro" id="IPR023378">
    <property type="entry name" value="YheA/YmcA-like_dom_sf"/>
</dbReference>
<dbReference type="AlphaFoldDB" id="A0A2U3KA00"/>
<proteinExistence type="predicted"/>
<dbReference type="EMBL" id="OMOF01000071">
    <property type="protein sequence ID" value="SPF36463.1"/>
    <property type="molecule type" value="Genomic_DNA"/>
</dbReference>
<reference evidence="2" key="1">
    <citation type="submission" date="2018-02" db="EMBL/GenBank/DDBJ databases">
        <authorList>
            <person name="Hausmann B."/>
        </authorList>
    </citation>
    <scope>NUCLEOTIDE SEQUENCE [LARGE SCALE GENOMIC DNA]</scope>
    <source>
        <strain evidence="2">Peat soil MAG SbF1</strain>
    </source>
</reference>
<gene>
    <name evidence="1" type="ORF">SBF1_1620001</name>
</gene>
<dbReference type="SUPFAM" id="SSF158622">
    <property type="entry name" value="YheA/YmcA-like"/>
    <property type="match status" value="1"/>
</dbReference>
<name>A0A2U3KA00_9FIRM</name>
<dbReference type="Proteomes" id="UP000238916">
    <property type="component" value="Unassembled WGS sequence"/>
</dbReference>
<accession>A0A2U3KA00</accession>
<dbReference type="InterPro" id="IPR010368">
    <property type="entry name" value="Com_YlbF"/>
</dbReference>